<evidence type="ECO:0000259" key="3">
    <source>
        <dbReference type="Pfam" id="PF05532"/>
    </source>
</evidence>
<accession>A0A7H2BJT3</accession>
<sequence>MSAQDKLNEFAGKAKEGIGNATGNEELKAEGQTDQAQAKVADAANNAKDKVEGVKNSLKND</sequence>
<feature type="region of interest" description="Disordered" evidence="2">
    <location>
        <begin position="1"/>
        <end position="61"/>
    </location>
</feature>
<protein>
    <submittedName>
        <fullName evidence="4">CsbD family protein</fullName>
    </submittedName>
</protein>
<evidence type="ECO:0000313" key="5">
    <source>
        <dbReference type="Proteomes" id="UP000516421"/>
    </source>
</evidence>
<dbReference type="Proteomes" id="UP000516421">
    <property type="component" value="Chromosome"/>
</dbReference>
<dbReference type="AlphaFoldDB" id="A0A7H2BJT3"/>
<dbReference type="KEGG" id="rama:IDM48_00235"/>
<feature type="compositionally biased region" description="Low complexity" evidence="2">
    <location>
        <begin position="34"/>
        <end position="46"/>
    </location>
</feature>
<name>A0A7H2BJT3_9MICC</name>
<dbReference type="RefSeq" id="WP_151147112.1">
    <property type="nucleotide sequence ID" value="NZ_BAAAHX010000003.1"/>
</dbReference>
<comment type="similarity">
    <text evidence="1">Belongs to the UPF0337 (CsbD) family.</text>
</comment>
<dbReference type="EMBL" id="CP061538">
    <property type="protein sequence ID" value="QNV39929.1"/>
    <property type="molecule type" value="Genomic_DNA"/>
</dbReference>
<dbReference type="Gene3D" id="1.10.1470.10">
    <property type="entry name" value="YjbJ"/>
    <property type="match status" value="1"/>
</dbReference>
<reference evidence="4 5" key="1">
    <citation type="submission" date="2020-09" db="EMBL/GenBank/DDBJ databases">
        <title>Investigation of environmental microbe.</title>
        <authorList>
            <person name="Ou Y."/>
            <person name="Kang Q."/>
        </authorList>
    </citation>
    <scope>NUCLEOTIDE SEQUENCE [LARGE SCALE GENOMIC DNA]</scope>
    <source>
        <strain evidence="4 5">KJZ-9</strain>
    </source>
</reference>
<feature type="domain" description="CsbD-like" evidence="3">
    <location>
        <begin position="3"/>
        <end position="52"/>
    </location>
</feature>
<evidence type="ECO:0000256" key="2">
    <source>
        <dbReference type="SAM" id="MobiDB-lite"/>
    </source>
</evidence>
<proteinExistence type="inferred from homology"/>
<gene>
    <name evidence="4" type="ORF">IDM48_00235</name>
</gene>
<feature type="compositionally biased region" description="Basic and acidic residues" evidence="2">
    <location>
        <begin position="47"/>
        <end position="61"/>
    </location>
</feature>
<feature type="compositionally biased region" description="Basic and acidic residues" evidence="2">
    <location>
        <begin position="1"/>
        <end position="16"/>
    </location>
</feature>
<dbReference type="SUPFAM" id="SSF69047">
    <property type="entry name" value="Hypothetical protein YjbJ"/>
    <property type="match status" value="1"/>
</dbReference>
<organism evidence="4 5">
    <name type="scientific">Rothia amarae</name>
    <dbReference type="NCBI Taxonomy" id="169480"/>
    <lineage>
        <taxon>Bacteria</taxon>
        <taxon>Bacillati</taxon>
        <taxon>Actinomycetota</taxon>
        <taxon>Actinomycetes</taxon>
        <taxon>Micrococcales</taxon>
        <taxon>Micrococcaceae</taxon>
        <taxon>Rothia</taxon>
    </lineage>
</organism>
<dbReference type="InterPro" id="IPR036629">
    <property type="entry name" value="YjbJ_sf"/>
</dbReference>
<evidence type="ECO:0000313" key="4">
    <source>
        <dbReference type="EMBL" id="QNV39929.1"/>
    </source>
</evidence>
<dbReference type="Pfam" id="PF05532">
    <property type="entry name" value="CsbD"/>
    <property type="match status" value="1"/>
</dbReference>
<evidence type="ECO:0000256" key="1">
    <source>
        <dbReference type="ARBA" id="ARBA00009129"/>
    </source>
</evidence>
<keyword evidence="5" id="KW-1185">Reference proteome</keyword>
<dbReference type="InterPro" id="IPR008462">
    <property type="entry name" value="CsbD"/>
</dbReference>